<evidence type="ECO:0000259" key="8">
    <source>
        <dbReference type="SMART" id="SM00984"/>
    </source>
</evidence>
<feature type="transmembrane region" description="Helical" evidence="7">
    <location>
        <begin position="109"/>
        <end position="128"/>
    </location>
</feature>
<evidence type="ECO:0000256" key="7">
    <source>
        <dbReference type="SAM" id="Phobius"/>
    </source>
</evidence>
<name>A0A6L8MGR6_9BURK</name>
<keyword evidence="4 7" id="KW-0812">Transmembrane</keyword>
<organism evidence="9 10">
    <name type="scientific">Duganella lactea</name>
    <dbReference type="NCBI Taxonomy" id="2692173"/>
    <lineage>
        <taxon>Bacteria</taxon>
        <taxon>Pseudomonadati</taxon>
        <taxon>Pseudomonadota</taxon>
        <taxon>Betaproteobacteria</taxon>
        <taxon>Burkholderiales</taxon>
        <taxon>Oxalobacteraceae</taxon>
        <taxon>Telluria group</taxon>
        <taxon>Duganella</taxon>
    </lineage>
</organism>
<feature type="transmembrane region" description="Helical" evidence="7">
    <location>
        <begin position="12"/>
        <end position="36"/>
    </location>
</feature>
<dbReference type="GO" id="GO:0016780">
    <property type="term" value="F:phosphotransferase activity, for other substituted phosphate groups"/>
    <property type="evidence" value="ECO:0007669"/>
    <property type="project" value="TreeGrafter"/>
</dbReference>
<evidence type="ECO:0000313" key="10">
    <source>
        <dbReference type="Proteomes" id="UP000474565"/>
    </source>
</evidence>
<evidence type="ECO:0000256" key="1">
    <source>
        <dbReference type="ARBA" id="ARBA00004141"/>
    </source>
</evidence>
<dbReference type="InterPro" id="IPR003362">
    <property type="entry name" value="Bact_transf"/>
</dbReference>
<comment type="caution">
    <text evidence="9">The sequence shown here is derived from an EMBL/GenBank/DDBJ whole genome shotgun (WGS) entry which is preliminary data.</text>
</comment>
<keyword evidence="6 7" id="KW-0472">Membrane</keyword>
<evidence type="ECO:0000256" key="3">
    <source>
        <dbReference type="ARBA" id="ARBA00022679"/>
    </source>
</evidence>
<dbReference type="EMBL" id="WWCP01000002">
    <property type="protein sequence ID" value="MYM80916.1"/>
    <property type="molecule type" value="Genomic_DNA"/>
</dbReference>
<protein>
    <submittedName>
        <fullName evidence="9">TIGR03013 family PEP-CTERM/XrtA system glycosyltransferase</fullName>
    </submittedName>
</protein>
<dbReference type="PANTHER" id="PTHR30576:SF0">
    <property type="entry name" value="UNDECAPRENYL-PHOSPHATE N-ACETYLGALACTOSAMINYL 1-PHOSPHATE TRANSFERASE-RELATED"/>
    <property type="match status" value="1"/>
</dbReference>
<dbReference type="InterPro" id="IPR017475">
    <property type="entry name" value="EPS_sugar_tfrase"/>
</dbReference>
<dbReference type="GO" id="GO:0016020">
    <property type="term" value="C:membrane"/>
    <property type="evidence" value="ECO:0007669"/>
    <property type="project" value="UniProtKB-SubCell"/>
</dbReference>
<feature type="transmembrane region" description="Helical" evidence="7">
    <location>
        <begin position="42"/>
        <end position="63"/>
    </location>
</feature>
<keyword evidence="5 7" id="KW-1133">Transmembrane helix</keyword>
<evidence type="ECO:0000256" key="4">
    <source>
        <dbReference type="ARBA" id="ARBA00022692"/>
    </source>
</evidence>
<evidence type="ECO:0000256" key="2">
    <source>
        <dbReference type="ARBA" id="ARBA00006464"/>
    </source>
</evidence>
<dbReference type="PANTHER" id="PTHR30576">
    <property type="entry name" value="COLANIC BIOSYNTHESIS UDP-GLUCOSE LIPID CARRIER TRANSFERASE"/>
    <property type="match status" value="1"/>
</dbReference>
<dbReference type="InterPro" id="IPR036220">
    <property type="entry name" value="UDP-Glc/GDP-Man_DH_C_sf"/>
</dbReference>
<proteinExistence type="inferred from homology"/>
<dbReference type="InterPro" id="IPR017464">
    <property type="entry name" value="Sugar_tfrase_EpsB_2"/>
</dbReference>
<dbReference type="AlphaFoldDB" id="A0A6L8MGR6"/>
<dbReference type="Pfam" id="PF02397">
    <property type="entry name" value="Bac_transf"/>
    <property type="match status" value="1"/>
</dbReference>
<dbReference type="RefSeq" id="WP_161018254.1">
    <property type="nucleotide sequence ID" value="NZ_WWCP01000002.1"/>
</dbReference>
<feature type="transmembrane region" description="Helical" evidence="7">
    <location>
        <begin position="75"/>
        <end position="97"/>
    </location>
</feature>
<dbReference type="Pfam" id="PF03720">
    <property type="entry name" value="UDPG_MGDP_dh_C"/>
    <property type="match status" value="1"/>
</dbReference>
<comment type="similarity">
    <text evidence="2">Belongs to the bacterial sugar transferase family.</text>
</comment>
<feature type="transmembrane region" description="Helical" evidence="7">
    <location>
        <begin position="270"/>
        <end position="294"/>
    </location>
</feature>
<dbReference type="SMART" id="SM00984">
    <property type="entry name" value="UDPG_MGDP_dh_C"/>
    <property type="match status" value="1"/>
</dbReference>
<accession>A0A6L8MGR6</accession>
<dbReference type="Gene3D" id="3.40.50.720">
    <property type="entry name" value="NAD(P)-binding Rossmann-like Domain"/>
    <property type="match status" value="1"/>
</dbReference>
<gene>
    <name evidence="9" type="ORF">GTP44_02935</name>
</gene>
<dbReference type="NCBIfam" id="TIGR03013">
    <property type="entry name" value="EpsB_2"/>
    <property type="match status" value="1"/>
</dbReference>
<feature type="domain" description="UDP-glucose/GDP-mannose dehydrogenase C-terminal" evidence="8">
    <location>
        <begin position="423"/>
        <end position="523"/>
    </location>
</feature>
<reference evidence="9 10" key="1">
    <citation type="submission" date="2019-12" db="EMBL/GenBank/DDBJ databases">
        <title>Novel species isolated from a subtropical stream in China.</title>
        <authorList>
            <person name="Lu H."/>
        </authorList>
    </citation>
    <scope>NUCLEOTIDE SEQUENCE [LARGE SCALE GENOMIC DNA]</scope>
    <source>
        <strain evidence="9 10">FT50W</strain>
    </source>
</reference>
<keyword evidence="3 9" id="KW-0808">Transferase</keyword>
<dbReference type="NCBIfam" id="TIGR03025">
    <property type="entry name" value="EPS_sugtrans"/>
    <property type="match status" value="1"/>
</dbReference>
<evidence type="ECO:0000256" key="5">
    <source>
        <dbReference type="ARBA" id="ARBA00022989"/>
    </source>
</evidence>
<dbReference type="GO" id="GO:0051287">
    <property type="term" value="F:NAD binding"/>
    <property type="evidence" value="ECO:0007669"/>
    <property type="project" value="InterPro"/>
</dbReference>
<dbReference type="SUPFAM" id="SSF52413">
    <property type="entry name" value="UDP-glucose/GDP-mannose dehydrogenase C-terminal domain"/>
    <property type="match status" value="1"/>
</dbReference>
<comment type="subcellular location">
    <subcellularLocation>
        <location evidence="1">Membrane</location>
        <topology evidence="1">Multi-pass membrane protein</topology>
    </subcellularLocation>
</comment>
<evidence type="ECO:0000256" key="6">
    <source>
        <dbReference type="ARBA" id="ARBA00023136"/>
    </source>
</evidence>
<dbReference type="Proteomes" id="UP000474565">
    <property type="component" value="Unassembled WGS sequence"/>
</dbReference>
<dbReference type="GO" id="GO:0016616">
    <property type="term" value="F:oxidoreductase activity, acting on the CH-OH group of donors, NAD or NADP as acceptor"/>
    <property type="evidence" value="ECO:0007669"/>
    <property type="project" value="InterPro"/>
</dbReference>
<sequence>MIRIFHHYVSKIAFMLLLLELCILLAAAVASAPLWLSNQSQLYLPALAFALVMVFSMGTLGMYQHDQSREHIKSTCLRIMPSFVLGFCLMHLLAVLLPAMQLGRPGSMVFLLSGGAVLLARLVVFTSAQSSMLEQRLIIVGDGALARECLALAGSSAGFHPFRVVGFVPVQGEMRAVPPAMLLPADLPLLTLARRYAADEIVVTVSDRRNGAFPVRQLLECALGGVPVTDAASFFEREACQIRVDSLQPSYLIFGGGFDQSLLRATVKRLFDLLASAAIVVLAAPVMLFTALAIKIEDGGPVFYRQERVGRDMRLFKVLKFRSMRQDAERDGRPKWAEQDDPRVTAVGHWIRKLRIDELPQMLNVFKGEMSFVGPRPERAYFVEQLCEQIAYYNVRHGIKPGITGLAQVRYRYGASVEDALQNVLGLSFKENCPDLRNSKVADLIHELESYGLHVHVHDPVADADEALHEYGVQLAAWEDLPAAEALICAVAHRELMARPLSQMLTKVAPGGCFIDLKSQFDPTPLRESGLSVWRL</sequence>
<dbReference type="InterPro" id="IPR014027">
    <property type="entry name" value="UDP-Glc/GDP-Man_DH_C"/>
</dbReference>
<evidence type="ECO:0000313" key="9">
    <source>
        <dbReference type="EMBL" id="MYM80916.1"/>
    </source>
</evidence>